<comment type="caution">
    <text evidence="2">The sequence shown here is derived from an EMBL/GenBank/DDBJ whole genome shotgun (WGS) entry which is preliminary data.</text>
</comment>
<evidence type="ECO:0000313" key="3">
    <source>
        <dbReference type="Proteomes" id="UP001296923"/>
    </source>
</evidence>
<dbReference type="Pfam" id="PF01636">
    <property type="entry name" value="APH"/>
    <property type="match status" value="1"/>
</dbReference>
<dbReference type="Proteomes" id="UP001296923">
    <property type="component" value="Unassembled WGS sequence"/>
</dbReference>
<keyword evidence="3" id="KW-1185">Reference proteome</keyword>
<reference evidence="2 3" key="1">
    <citation type="submission" date="2021-01" db="EMBL/GenBank/DDBJ databases">
        <title>Genome Sequencing of Type Strains.</title>
        <authorList>
            <person name="Lemaire J.F."/>
            <person name="Inderbitzin P."/>
            <person name="Collins S.B."/>
            <person name="Wespe N."/>
            <person name="Knight-Connoni V."/>
        </authorList>
    </citation>
    <scope>NUCLEOTIDE SEQUENCE [LARGE SCALE GENOMIC DNA]</scope>
    <source>
        <strain evidence="2 3">DSM 23009</strain>
    </source>
</reference>
<proteinExistence type="predicted"/>
<feature type="domain" description="Aminoglycoside phosphotransferase" evidence="1">
    <location>
        <begin position="46"/>
        <end position="208"/>
    </location>
</feature>
<sequence>MNFGYPIATGNTATIYENENKVIKVYKEQFSNEVSILEAQKQVYAYSYGLPVPKIIEVTEIEGKQAIVMERIPGETLGELVKRDLDLATHYMNLSVEVQRNVHSFPSPKLELMTDKLKKQIQSAEILENVQKTALIHQLESMDFEPYLCHGDFHLLNLILSDETVYILDWIDATSGDIRADVYRSYLLYAQHSEELAELYLHLYGEKSGTSKDEIFQWAAIIAAARLSENVQTDNKERLLKIIHQQYPRQL</sequence>
<accession>A0ABS2ZNT5</accession>
<organism evidence="2 3">
    <name type="scientific">Fictibacillus nanhaiensis</name>
    <dbReference type="NCBI Taxonomy" id="742169"/>
    <lineage>
        <taxon>Bacteria</taxon>
        <taxon>Bacillati</taxon>
        <taxon>Bacillota</taxon>
        <taxon>Bacilli</taxon>
        <taxon>Bacillales</taxon>
        <taxon>Fictibacillaceae</taxon>
        <taxon>Fictibacillus</taxon>
    </lineage>
</organism>
<name>A0ABS2ZNT5_9BACL</name>
<dbReference type="SUPFAM" id="SSF56112">
    <property type="entry name" value="Protein kinase-like (PK-like)"/>
    <property type="match status" value="1"/>
</dbReference>
<dbReference type="InterPro" id="IPR002575">
    <property type="entry name" value="Aminoglycoside_PTrfase"/>
</dbReference>
<evidence type="ECO:0000313" key="2">
    <source>
        <dbReference type="EMBL" id="MBN3554038.1"/>
    </source>
</evidence>
<evidence type="ECO:0000259" key="1">
    <source>
        <dbReference type="Pfam" id="PF01636"/>
    </source>
</evidence>
<dbReference type="InterPro" id="IPR011009">
    <property type="entry name" value="Kinase-like_dom_sf"/>
</dbReference>
<dbReference type="Gene3D" id="3.90.1200.10">
    <property type="match status" value="1"/>
</dbReference>
<gene>
    <name evidence="2" type="ORF">JYA63_07180</name>
</gene>
<dbReference type="EMBL" id="JAFHKR010000038">
    <property type="protein sequence ID" value="MBN3554038.1"/>
    <property type="molecule type" value="Genomic_DNA"/>
</dbReference>
<dbReference type="InterPro" id="IPR051678">
    <property type="entry name" value="AGP_Transferase"/>
</dbReference>
<protein>
    <submittedName>
        <fullName evidence="2">Phosphotransferase</fullName>
    </submittedName>
</protein>
<dbReference type="PANTHER" id="PTHR21310">
    <property type="entry name" value="AMINOGLYCOSIDE PHOSPHOTRANSFERASE-RELATED-RELATED"/>
    <property type="match status" value="1"/>
</dbReference>
<dbReference type="RefSeq" id="WP_205725487.1">
    <property type="nucleotide sequence ID" value="NZ_JAFHKR010000038.1"/>
</dbReference>